<sequence>MECSVNVQLNVCNKMKSPKATEEKLYILPLSSFLIDSNSSEKFSDIQSSVYLLIGSWSIIQLLIGHPRSSTSSLLLQAPFILLLIVVLSG</sequence>
<evidence type="ECO:0000313" key="1">
    <source>
        <dbReference type="EMBL" id="GBO32036.1"/>
    </source>
</evidence>
<dbReference type="EMBL" id="BGPR01055469">
    <property type="protein sequence ID" value="GBO32036.1"/>
    <property type="molecule type" value="Genomic_DNA"/>
</dbReference>
<gene>
    <name evidence="1" type="ORF">AVEN_181408_1</name>
</gene>
<dbReference type="Proteomes" id="UP000499080">
    <property type="component" value="Unassembled WGS sequence"/>
</dbReference>
<protein>
    <submittedName>
        <fullName evidence="1">Uncharacterized protein</fullName>
    </submittedName>
</protein>
<keyword evidence="2" id="KW-1185">Reference proteome</keyword>
<comment type="caution">
    <text evidence="1">The sequence shown here is derived from an EMBL/GenBank/DDBJ whole genome shotgun (WGS) entry which is preliminary data.</text>
</comment>
<dbReference type="AlphaFoldDB" id="A0A4Y2W6E0"/>
<evidence type="ECO:0000313" key="2">
    <source>
        <dbReference type="Proteomes" id="UP000499080"/>
    </source>
</evidence>
<reference evidence="1 2" key="1">
    <citation type="journal article" date="2019" name="Sci. Rep.">
        <title>Orb-weaving spider Araneus ventricosus genome elucidates the spidroin gene catalogue.</title>
        <authorList>
            <person name="Kono N."/>
            <person name="Nakamura H."/>
            <person name="Ohtoshi R."/>
            <person name="Moran D.A.P."/>
            <person name="Shinohara A."/>
            <person name="Yoshida Y."/>
            <person name="Fujiwara M."/>
            <person name="Mori M."/>
            <person name="Tomita M."/>
            <person name="Arakawa K."/>
        </authorList>
    </citation>
    <scope>NUCLEOTIDE SEQUENCE [LARGE SCALE GENOMIC DNA]</scope>
</reference>
<accession>A0A4Y2W6E0</accession>
<proteinExistence type="predicted"/>
<organism evidence="1 2">
    <name type="scientific">Araneus ventricosus</name>
    <name type="common">Orbweaver spider</name>
    <name type="synonym">Epeira ventricosa</name>
    <dbReference type="NCBI Taxonomy" id="182803"/>
    <lineage>
        <taxon>Eukaryota</taxon>
        <taxon>Metazoa</taxon>
        <taxon>Ecdysozoa</taxon>
        <taxon>Arthropoda</taxon>
        <taxon>Chelicerata</taxon>
        <taxon>Arachnida</taxon>
        <taxon>Araneae</taxon>
        <taxon>Araneomorphae</taxon>
        <taxon>Entelegynae</taxon>
        <taxon>Araneoidea</taxon>
        <taxon>Araneidae</taxon>
        <taxon>Araneus</taxon>
    </lineage>
</organism>
<name>A0A4Y2W6E0_ARAVE</name>